<feature type="domain" description="ATPase" evidence="1">
    <location>
        <begin position="3"/>
        <end position="213"/>
    </location>
</feature>
<reference evidence="3 4" key="1">
    <citation type="journal article" date="2021" name="Sci. Rep.">
        <title>The distribution of antibiotic resistance genes in chicken gut microbiota commensals.</title>
        <authorList>
            <person name="Juricova H."/>
            <person name="Matiasovicova J."/>
            <person name="Kubasova T."/>
            <person name="Cejkova D."/>
            <person name="Rychlik I."/>
        </authorList>
    </citation>
    <scope>NUCLEOTIDE SEQUENCE [LARGE SCALE GENOMIC DNA]</scope>
    <source>
        <strain evidence="3 4">An562</strain>
    </source>
</reference>
<dbReference type="SUPFAM" id="SSF52540">
    <property type="entry name" value="P-loop containing nucleoside triphosphate hydrolases"/>
    <property type="match status" value="1"/>
</dbReference>
<dbReference type="PANTHER" id="PTHR34704:SF1">
    <property type="entry name" value="ATPASE"/>
    <property type="match status" value="1"/>
</dbReference>
<dbReference type="Gene3D" id="3.40.50.300">
    <property type="entry name" value="P-loop containing nucleotide triphosphate hydrolases"/>
    <property type="match status" value="1"/>
</dbReference>
<dbReference type="Pfam" id="PF01637">
    <property type="entry name" value="ATPase_2"/>
    <property type="match status" value="1"/>
</dbReference>
<proteinExistence type="predicted"/>
<dbReference type="InterPro" id="IPR027417">
    <property type="entry name" value="P-loop_NTPase"/>
</dbReference>
<dbReference type="Proteomes" id="UP000777002">
    <property type="component" value="Unassembled WGS sequence"/>
</dbReference>
<dbReference type="PANTHER" id="PTHR34704">
    <property type="entry name" value="ATPASE"/>
    <property type="match status" value="1"/>
</dbReference>
<dbReference type="InterPro" id="IPR011579">
    <property type="entry name" value="ATPase_dom"/>
</dbReference>
<comment type="caution">
    <text evidence="3">The sequence shown here is derived from an EMBL/GenBank/DDBJ whole genome shotgun (WGS) entry which is preliminary data.</text>
</comment>
<evidence type="ECO:0000313" key="4">
    <source>
        <dbReference type="Proteomes" id="UP000777002"/>
    </source>
</evidence>
<protein>
    <submittedName>
        <fullName evidence="3">AAA family ATPase</fullName>
    </submittedName>
</protein>
<evidence type="ECO:0000259" key="1">
    <source>
        <dbReference type="Pfam" id="PF01637"/>
    </source>
</evidence>
<dbReference type="Pfam" id="PF03008">
    <property type="entry name" value="DUF234"/>
    <property type="match status" value="1"/>
</dbReference>
<evidence type="ECO:0000259" key="2">
    <source>
        <dbReference type="Pfam" id="PF03008"/>
    </source>
</evidence>
<accession>A0ABS2GSH4</accession>
<name>A0ABS2GSH4_9BURK</name>
<sequence length="455" mass="52641">MKFYGRTEELKTFESEFSNLTSGSRLAVITGRRRVGKTTLILKACQQSGLPYLYFFVQRKYSEQELASEWLSQVRQQFNLTEDDGPARLKLTSVIRFVMQKSVDQPIILVIDECQELDFINESFWSELQQIWDLNKNSSKLMLIMSCSVTSALKHIFGSISEPLYGRMDLSLTVEPFSPNVLTEIFQDIYPKGKSEDLLALFALTGGVARYVEILSSIGSFKQNDMLNFVFSPSGSAFRSDGDVVLANEFRIESSIYYSLLRAIASGLSKWSELQNVIPGQIGPYLNRLEGQYNLIKRVYPLRSISSRNVRYSVSDEYFRFWFRFIDTPVMKNLAESQQWSLMQKLCKKDFETFSGRCLESWFRKQYSYSGQWTEVGTWWDKKGENEIDLVALNSLEKKIEIVEVKRQKSKVNEHLLAQKAENFLRFNSKLQSYKLSIKALTLEQMQELGNTKKN</sequence>
<evidence type="ECO:0000313" key="3">
    <source>
        <dbReference type="EMBL" id="MBM6928126.1"/>
    </source>
</evidence>
<keyword evidence="4" id="KW-1185">Reference proteome</keyword>
<dbReference type="InterPro" id="IPR004256">
    <property type="entry name" value="DUF234"/>
</dbReference>
<feature type="domain" description="DUF234" evidence="2">
    <location>
        <begin position="322"/>
        <end position="412"/>
    </location>
</feature>
<dbReference type="RefSeq" id="WP_205049727.1">
    <property type="nucleotide sequence ID" value="NZ_JACJKX010000003.1"/>
</dbReference>
<gene>
    <name evidence="3" type="ORF">H5985_02410</name>
</gene>
<organism evidence="3 4">
    <name type="scientific">Parasutterella secunda</name>
    <dbReference type="NCBI Taxonomy" id="626947"/>
    <lineage>
        <taxon>Bacteria</taxon>
        <taxon>Pseudomonadati</taxon>
        <taxon>Pseudomonadota</taxon>
        <taxon>Betaproteobacteria</taxon>
        <taxon>Burkholderiales</taxon>
        <taxon>Sutterellaceae</taxon>
        <taxon>Parasutterella</taxon>
    </lineage>
</organism>
<dbReference type="EMBL" id="JACJKX010000003">
    <property type="protein sequence ID" value="MBM6928126.1"/>
    <property type="molecule type" value="Genomic_DNA"/>
</dbReference>